<protein>
    <submittedName>
        <fullName evidence="3">Uncharacterized protein</fullName>
    </submittedName>
</protein>
<dbReference type="STRING" id="933852.A0A0C3APJ9"/>
<reference evidence="3 4" key="1">
    <citation type="submission" date="2014-04" db="EMBL/GenBank/DDBJ databases">
        <authorList>
            <consortium name="DOE Joint Genome Institute"/>
            <person name="Kuo A."/>
            <person name="Zuccaro A."/>
            <person name="Kohler A."/>
            <person name="Nagy L.G."/>
            <person name="Floudas D."/>
            <person name="Copeland A."/>
            <person name="Barry K.W."/>
            <person name="Cichocki N."/>
            <person name="Veneault-Fourrey C."/>
            <person name="LaButti K."/>
            <person name="Lindquist E.A."/>
            <person name="Lipzen A."/>
            <person name="Lundell T."/>
            <person name="Morin E."/>
            <person name="Murat C."/>
            <person name="Sun H."/>
            <person name="Tunlid A."/>
            <person name="Henrissat B."/>
            <person name="Grigoriev I.V."/>
            <person name="Hibbett D.S."/>
            <person name="Martin F."/>
            <person name="Nordberg H.P."/>
            <person name="Cantor M.N."/>
            <person name="Hua S.X."/>
        </authorList>
    </citation>
    <scope>NUCLEOTIDE SEQUENCE [LARGE SCALE GENOMIC DNA]</scope>
    <source>
        <strain evidence="3 4">MAFF 305830</strain>
    </source>
</reference>
<proteinExistence type="predicted"/>
<organism evidence="3 4">
    <name type="scientific">Serendipita vermifera MAFF 305830</name>
    <dbReference type="NCBI Taxonomy" id="933852"/>
    <lineage>
        <taxon>Eukaryota</taxon>
        <taxon>Fungi</taxon>
        <taxon>Dikarya</taxon>
        <taxon>Basidiomycota</taxon>
        <taxon>Agaricomycotina</taxon>
        <taxon>Agaricomycetes</taxon>
        <taxon>Sebacinales</taxon>
        <taxon>Serendipitaceae</taxon>
        <taxon>Serendipita</taxon>
    </lineage>
</organism>
<evidence type="ECO:0000313" key="4">
    <source>
        <dbReference type="Proteomes" id="UP000054097"/>
    </source>
</evidence>
<accession>A0A0C3APJ9</accession>
<name>A0A0C3APJ9_SERVB</name>
<evidence type="ECO:0000256" key="2">
    <source>
        <dbReference type="SAM" id="SignalP"/>
    </source>
</evidence>
<dbReference type="HOGENOM" id="CLU_1147559_0_0_1"/>
<feature type="signal peptide" evidence="2">
    <location>
        <begin position="1"/>
        <end position="19"/>
    </location>
</feature>
<dbReference type="OrthoDB" id="2576311at2759"/>
<keyword evidence="1" id="KW-0812">Transmembrane</keyword>
<dbReference type="EMBL" id="KN824392">
    <property type="protein sequence ID" value="KIM21141.1"/>
    <property type="molecule type" value="Genomic_DNA"/>
</dbReference>
<dbReference type="AlphaFoldDB" id="A0A0C3APJ9"/>
<feature type="transmembrane region" description="Helical" evidence="1">
    <location>
        <begin position="188"/>
        <end position="210"/>
    </location>
</feature>
<evidence type="ECO:0000313" key="3">
    <source>
        <dbReference type="EMBL" id="KIM21141.1"/>
    </source>
</evidence>
<reference evidence="4" key="2">
    <citation type="submission" date="2015-01" db="EMBL/GenBank/DDBJ databases">
        <title>Evolutionary Origins and Diversification of the Mycorrhizal Mutualists.</title>
        <authorList>
            <consortium name="DOE Joint Genome Institute"/>
            <consortium name="Mycorrhizal Genomics Consortium"/>
            <person name="Kohler A."/>
            <person name="Kuo A."/>
            <person name="Nagy L.G."/>
            <person name="Floudas D."/>
            <person name="Copeland A."/>
            <person name="Barry K.W."/>
            <person name="Cichocki N."/>
            <person name="Veneault-Fourrey C."/>
            <person name="LaButti K."/>
            <person name="Lindquist E.A."/>
            <person name="Lipzen A."/>
            <person name="Lundell T."/>
            <person name="Morin E."/>
            <person name="Murat C."/>
            <person name="Riley R."/>
            <person name="Ohm R."/>
            <person name="Sun H."/>
            <person name="Tunlid A."/>
            <person name="Henrissat B."/>
            <person name="Grigoriev I.V."/>
            <person name="Hibbett D.S."/>
            <person name="Martin F."/>
        </authorList>
    </citation>
    <scope>NUCLEOTIDE SEQUENCE [LARGE SCALE GENOMIC DNA]</scope>
    <source>
        <strain evidence="4">MAFF 305830</strain>
    </source>
</reference>
<keyword evidence="2" id="KW-0732">Signal</keyword>
<keyword evidence="1" id="KW-1133">Transmembrane helix</keyword>
<sequence length="244" mass="25625">MIFTSLLTTLAFAVMGANAAVPQAICGSHGLFLNTQSGHTPCDIASLLVGNGVKSADSPFPELNSLGVDRYPVPTGDQADELRCNPVFYNLASACGACQASTFNWTTWTEWTANCQTVSSPAYVIQRMPSDIPLPGWAFVPPAVTNGTFDKVAAYAESFATIPDSYFPKLVVTATNVCSTPKMSPGELAGAIVGGVIGVGLLGLLAVLLFRRRRNATSTTTRVLGRTVSQGSSVDSIMRQKAVA</sequence>
<gene>
    <name evidence="3" type="ORF">M408DRAFT_333649</name>
</gene>
<dbReference type="Proteomes" id="UP000054097">
    <property type="component" value="Unassembled WGS sequence"/>
</dbReference>
<keyword evidence="4" id="KW-1185">Reference proteome</keyword>
<feature type="chain" id="PRO_5002161102" evidence="2">
    <location>
        <begin position="20"/>
        <end position="244"/>
    </location>
</feature>
<evidence type="ECO:0000256" key="1">
    <source>
        <dbReference type="SAM" id="Phobius"/>
    </source>
</evidence>
<keyword evidence="1" id="KW-0472">Membrane</keyword>